<evidence type="ECO:0000313" key="5">
    <source>
        <dbReference type="Proteomes" id="UP001465755"/>
    </source>
</evidence>
<dbReference type="Proteomes" id="UP001465755">
    <property type="component" value="Unassembled WGS sequence"/>
</dbReference>
<gene>
    <name evidence="4" type="ORF">WJX73_004442</name>
</gene>
<sequence>MEDVWVLSQRWLIYISVVVALICLERWCHIVEQCLAAVIFSGAAAVLSRTPGSRVQASILRGKFALKTVNLQTAYVDSLDLPFLCKSASIGCIELSLPWCSDAPGALTAKVCDLAISATTRRHPQHCSPEAYERQQAHATSMQRTAKLRAVDNILWHRKPPWLFFVQMRAFVMRHVFYLVTRLLEVDLQSFSIAIVLDHSLPLDMDSHEGTQVATPLDGMGSTLSIHLSRLTIHNAGAGGYGVLSTDVKLKGFSVDIDTPPLSAPSGGKGQPGHRTSVVRRWNVAVTVGWRLASGLFDRLAQRTGSARAPHPVLRVEVFAHALLLHHNAASFRSFLGFQCTFLHFLRFASYYRLRPQVNVVTSPQNWWQHAGRIILQERLSILGPAEAKGRSLALLELEARLTDDEAALFRWWAWAKRKRRFDRLRAAVGEELHQGMVAVDAVLLAQGVVRQKRTRPLRAQLQLQCPKVAVVFEHSGVLHGAPPGVPGPQLVVSARQLHCTVLAGSHESQLQSGAGPLSLEASCSELHVTHGMSKASQTPSPSQSDASTASRSEASHQMLWLIKSPSSAASTAMSTSHDTAVPQVFLKLQYKQPPLQAVEPGRMHLTIAPIDAVYSQAVLLHASSFLNAAWPPPALDPLTLRTTVTLREIVTERLVGYGRMRQRHKPSLMQLQVSVGEVRLLLPCGEASSQDAQRRLTRTTTLGPHTAPARPPQGAPLGLGASHPPTMAVLVLGGFSACTAPPPSQRPALQPAASSRVSGTPDEPEEHRPANWGGVAPTPTSQHSVEWLHRLKAEPVTIPARPPSHLSASDWERKVPSTAFAEPGMQGGGGAVPLSRTSTIVKHAPSRKLDNATWLWRRPGVTHFEILQVNVTVQAFLARPTDLGLQTFGHCAQVLDTVSINTSIDRCAEPGPMGLYRHVVQIDVVTTEVHLEMSQYVKCELHSLFSYLHSNLLDEELASTFSRHFTKRDVTAARKSVALHGSHSHVTGTPAMEFGFEGKPSQGLRLDPRLSLAPGTVLAEGAIETADGSGVHAQELGRQRGAHNLQDIRFAIGAMSLEDLAPVARSPIILGPTPPCVDERCYGCRPTLQRFFQAWRRLVAQRSTRPRCARHSAQHLLLTTGAQLSGHLTIAEDATAAHVDSSFLCISVEDGAIGRLLQYMQAVTAAKPRPPLGSVRAKASDDVSPGDSPFAAAAYQEQAVPLTWQQKSDQATVGQPVQPQWLHKISLQTHILVIHADVIMEGRRFSTIILEGLGATFDVDADGLEQATSLQCSGIQVIDRTERRHSNDKLQAVARLEADNLVVTVVCRFLYDWLHFAAAVQEMLQSSSWGKRNNCDPEPQHYRPLLEVVLTNLQVDLPRSSFSTEVYTLQCGQVQLLLPVSAAELDTMRPCMDRSDHTGESGHLAGLSASRKASPASFERQSRGGLQTQSSCFHRHAGPTDRATGVSFQTKEDLLSHFYHWKDGCRVWTTVQMESVRLIWRQKVGRMAFRHSRQVWESSCMLIGLQDDMMHIQVWVPWANAILGEAQYQLCLAVLWENASEPGSFGPATPMWHPIGTPLPPQPPQPEVLGVDRSLAPTWEVEVNFSDLAFAMERLALPGSTPGTGPQLCKVRMRDIQILVATHPCGSMSVVLSTQGVRIQDTRHAPDSSHSSSNTDAAGSLVLAIGRPWPELSLHLPAEPAASSQTLSSTSTSSQRLWGSQRISAKRGMGSDEGPAYTDPASLASRSSFQWDPPTHAMPLPHRRMRSIRESQDSSADAEDCSSSWEPDANSDAHQLQTVEETAEDAMLGDGFFVEYVIQANARASEEEAVVWGPHVAECVMRGAQLQWPYAGDCSFLWDMMEVFSHYVLVPWVSPFPQLDSAVQWMYTNILLERSRIFFPLQSTGVGGGPRLEASMLGDLPAGLSCRWEQLRLGYFFGGDGECSLRFNAKGLAALGRLQTGHQQALSAPFSTAAEVQWRQPRALGAHWETAVAVSATQLKLQPAFAHVPLVHAGMGILQQFLLGSKQVAEVEEIPRLQASEGIIDGPTTPPGAFRGSSLRMNLGVDSATIVLVDDRFGNSIEVLAITAQAVKVEWGREILTAGQAETTFGEATLSLDVSFLNSALDATESLLESWPFAVKYNDTAAQRMLSLQSEARLNLIITPAAFRSLGDLHSFVHLITQVAQPNMSGAVRRSMGPWLTNKVNDQVSSLYRLVNRSGLRLSYWVDLEGGRDQSEVFSLNSWEESPLQVEPMEKAVILPHSQLQVLARTIHMQFQGNWTAVTDIIVDKVGKYAYTIGSPHDTAITPMVMDVTLDVRTKVLTVHSPFRIENCTNTPLEFVVHMFMGAGQAMSSMQSRAAASAQVPTSGPLLPGLQCYLPAPAIWGGVMYLRAVGWQMSMQDKINLEGPKLKEKQGLYTCAPEPVQQQALDSRGEAHDHASLTAQAFHCCLEVKEELIKMSMKEGNILQALPEYVLTFQPPLVIQNVLPYEIIVTLWDSASLKSEGSLPRIPIAVGASVEVYHFSMARKIRMELQMAVERQEYRSLRAVNIHYPPSQYLDDSARSSLFQDLPGLRLGRTIQLVKADASQDRLHAALGPRSNRLTLKIHNKMNAHSRARQVVIYSPYWIVNKTNLALQVQDYTMHPGSTAGTTVPEGLGDVAKPLPFSSSSGKMRMCVHTSSWSRAINLENLTMHQSIHVEGAGSSITTVSAQARAGADNRNIVRYDSGTIVPRSVSPKSRRNTSRVGSRLAHIHKSDSWEDVAHQAAPAEVATSGARPATAGDSVHAGPSPQRRHEFAIESGPGPSIFHRTKVVSVVSRFMLFNNSSEVLHYGQRGTSLVWQLPQSARYPFHWDDKDAPFQLCVRPGVGGWNWSGAFQIDSPGDFGLRVYNVHLRQHRILPIDVSNNGASIVVAVGKATLAPPYRVENRCEGLVLRFQQREVEEEWEAVQSGHTADYAWDEPLLARKLRVCIDSDLAAYQNVAVHEYSLDMIKAYPVIKLRRSNPNRMQKMASTMGRALTSGMTMASKGSLLTGTASQQNLHLPPASAQDQPELDARYVYVGVHADGPTRVLCFSDTRDQYTRGTNEEPIAYLQARLAHLEERIQGVNKELQAYHDRQGIDMALALSLRPHTMPGLTEPARRTPHNMFSGHARALSWSTLGDDRALDPLASLDSGEVAHLRELGLLDKESTSPGAAAVGRVSHMFRNSMSLVKDVRKMHLFRSGSDALEAGDQSAARASQDLPAWMAPSGAGGRVEGGSHHLAPLGEHGVRGPLAATSEAGALQAGPVSPRASGLRGTSRAPSRRLTWDHAPSLRQVSSPIPEIFGRPSMRVTDTHIMEDAVPPTHSSTDQSNQPKAHAAAGAQACDEGHGHSPRHLQAALAGSRKGLTRLKRFSTLTQHHKPSSSWSSNGDETPRTGQAPEEALSRSALSSVKPAGEILGGELVVTLQAAQGLVSAWSKRREQVHQASGQRPGSNAIMKQVRTFMGPHKGGVYCLLQCEGQTKRTGLSMGQQQPVWQEEVTFKAVQITSDLQVTVLGRGRLGSDVFLGEVVIALRELEEVSTDQPPDFRSYVLGRRSAKEKVSGEVRLACSWRITPVDVAHIKVKARQAELDRKQEVLALLLERYSPILDPSKTAHPAQESPLPLATDLSGSSSWHSIADAKRIQNLRGHLTIKVIEARNMRLPSDMLHAFFTMDAYTEATVSSGESGMPNTSRQTRVFRNSLTPSWNETLSFSDIPFIASLTLALYDHKKLTSDVYLGQAQLQVRDFSSGQPHYLWLPLHPPSLQRSSALALGLQATPKPEQAGARAPVAELHVRVQWSSEDLAQAHDTSPSLTAELALSGVGISVVDASSLRLPREVLHALLEDIRLDFRYSAAAQSSSFAIRSIQVDNQILTSSHPVVLAPSRRGQSSMPARRSRRKGRSAAGMQGLGQEPPFVEVRWEMLHHNPSILYFKSLSLVIQELDLVLEEDLLDLLALMLRDLPSEELWQRSSSHSDISGSQEAGTAGASMLLEVLDASMPATTRGAQGPGGRKWYFEKLDLQGIRCNLTLLPHGGAREAESGGAMAAATRYRMASTLGIHLTEINSVPLRVNALLMKNAFVTPRTLLSQLLRHLFLQALHETHKILGQVDILGSPIVLGSNIIAGLRQFITEPLKAENPKQFIIGVGYGSLALVKYGTFGCLLALEQLLGGMAKGLAVMTMDQEFINRFRVRPITYRQRLVQGLQGAGVGLYEGVTGVVRGPMTGWQEEGILGACLGVVTGSMGLVLKPVAGMLLFGAKGLGGIGAGVRAWGDEIVRTPHTRIRSPRQFAALAGDARPSEMAANFNHWRIMVAQVRKGRYAGEDVLDFLQSKDDKAVIITNKHIIYLDTHRHRIRWAFSLANLSSVSASGLVVLLHHQLTLQLGASQHFAPSLTVPVRKRVECRTRDLHQSLVVKLSRAISRAAGEQQEPTAVRSAQRSASFRLRRGYTLLLARQQDVPLAERMSVIWRLMGQM</sequence>
<dbReference type="Pfam" id="PF25036">
    <property type="entry name" value="VPS13_VAB"/>
    <property type="match status" value="1"/>
</dbReference>
<feature type="region of interest" description="Disordered" evidence="2">
    <location>
        <begin position="1681"/>
        <end position="1775"/>
    </location>
</feature>
<dbReference type="PANTHER" id="PTHR16166:SF143">
    <property type="entry name" value="PROTEIN SORTING-ASSOCIATED PROTEIN, PUTATIVE (DUF1162)-RELATED"/>
    <property type="match status" value="1"/>
</dbReference>
<feature type="compositionally biased region" description="Polar residues" evidence="2">
    <location>
        <begin position="3325"/>
        <end position="3335"/>
    </location>
</feature>
<feature type="domain" description="C2" evidence="3">
    <location>
        <begin position="3630"/>
        <end position="3759"/>
    </location>
</feature>
<feature type="region of interest" description="Disordered" evidence="2">
    <location>
        <begin position="742"/>
        <end position="781"/>
    </location>
</feature>
<organism evidence="4 5">
    <name type="scientific">Symbiochloris irregularis</name>
    <dbReference type="NCBI Taxonomy" id="706552"/>
    <lineage>
        <taxon>Eukaryota</taxon>
        <taxon>Viridiplantae</taxon>
        <taxon>Chlorophyta</taxon>
        <taxon>core chlorophytes</taxon>
        <taxon>Trebouxiophyceae</taxon>
        <taxon>Trebouxiales</taxon>
        <taxon>Trebouxiaceae</taxon>
        <taxon>Symbiochloris</taxon>
    </lineage>
</organism>
<dbReference type="GO" id="GO:0006623">
    <property type="term" value="P:protein targeting to vacuole"/>
    <property type="evidence" value="ECO:0007669"/>
    <property type="project" value="TreeGrafter"/>
</dbReference>
<dbReference type="InterPro" id="IPR009543">
    <property type="entry name" value="VPS13_VAB"/>
</dbReference>
<feature type="region of interest" description="Disordered" evidence="2">
    <location>
        <begin position="1417"/>
        <end position="1441"/>
    </location>
</feature>
<dbReference type="PROSITE" id="PS50004">
    <property type="entry name" value="C2"/>
    <property type="match status" value="2"/>
</dbReference>
<dbReference type="EMBL" id="JALJOQ010000016">
    <property type="protein sequence ID" value="KAK9809768.1"/>
    <property type="molecule type" value="Genomic_DNA"/>
</dbReference>
<dbReference type="SMART" id="SM00239">
    <property type="entry name" value="C2"/>
    <property type="match status" value="2"/>
</dbReference>
<accession>A0AAW1PNW1</accession>
<name>A0AAW1PNW1_9CHLO</name>
<feature type="coiled-coil region" evidence="1">
    <location>
        <begin position="3070"/>
        <end position="3097"/>
    </location>
</feature>
<evidence type="ECO:0000259" key="3">
    <source>
        <dbReference type="PROSITE" id="PS50004"/>
    </source>
</evidence>
<protein>
    <recommendedName>
        <fullName evidence="3">C2 domain-containing protein</fullName>
    </recommendedName>
</protein>
<dbReference type="InterPro" id="IPR026847">
    <property type="entry name" value="VPS13"/>
</dbReference>
<feature type="region of interest" description="Disordered" evidence="2">
    <location>
        <begin position="3884"/>
        <end position="3911"/>
    </location>
</feature>
<feature type="region of interest" description="Disordered" evidence="2">
    <location>
        <begin position="529"/>
        <end position="551"/>
    </location>
</feature>
<dbReference type="Gene3D" id="2.60.40.150">
    <property type="entry name" value="C2 domain"/>
    <property type="match status" value="2"/>
</dbReference>
<dbReference type="SUPFAM" id="SSF49562">
    <property type="entry name" value="C2 domain (Calcium/lipid-binding domain, CaLB)"/>
    <property type="match status" value="2"/>
</dbReference>
<feature type="region of interest" description="Disordered" evidence="2">
    <location>
        <begin position="3262"/>
        <end position="3290"/>
    </location>
</feature>
<feature type="region of interest" description="Disordered" evidence="2">
    <location>
        <begin position="3375"/>
        <end position="3409"/>
    </location>
</feature>
<evidence type="ECO:0000256" key="2">
    <source>
        <dbReference type="SAM" id="MobiDB-lite"/>
    </source>
</evidence>
<dbReference type="GO" id="GO:0045053">
    <property type="term" value="P:protein retention in Golgi apparatus"/>
    <property type="evidence" value="ECO:0007669"/>
    <property type="project" value="TreeGrafter"/>
</dbReference>
<dbReference type="InterPro" id="IPR035892">
    <property type="entry name" value="C2_domain_sf"/>
</dbReference>
<dbReference type="Pfam" id="PF00168">
    <property type="entry name" value="C2"/>
    <property type="match status" value="2"/>
</dbReference>
<keyword evidence="5" id="KW-1185">Reference proteome</keyword>
<evidence type="ECO:0000256" key="1">
    <source>
        <dbReference type="SAM" id="Coils"/>
    </source>
</evidence>
<feature type="region of interest" description="Disordered" evidence="2">
    <location>
        <begin position="2747"/>
        <end position="2782"/>
    </location>
</feature>
<feature type="compositionally biased region" description="Low complexity" evidence="2">
    <location>
        <begin position="1684"/>
        <end position="1696"/>
    </location>
</feature>
<reference evidence="4 5" key="1">
    <citation type="journal article" date="2024" name="Nat. Commun.">
        <title>Phylogenomics reveals the evolutionary origins of lichenization in chlorophyte algae.</title>
        <authorList>
            <person name="Puginier C."/>
            <person name="Libourel C."/>
            <person name="Otte J."/>
            <person name="Skaloud P."/>
            <person name="Haon M."/>
            <person name="Grisel S."/>
            <person name="Petersen M."/>
            <person name="Berrin J.G."/>
            <person name="Delaux P.M."/>
            <person name="Dal Grande F."/>
            <person name="Keller J."/>
        </authorList>
    </citation>
    <scope>NUCLEOTIDE SEQUENCE [LARGE SCALE GENOMIC DNA]</scope>
    <source>
        <strain evidence="4 5">SAG 2036</strain>
    </source>
</reference>
<dbReference type="PANTHER" id="PTHR16166">
    <property type="entry name" value="VACUOLAR PROTEIN SORTING-ASSOCIATED PROTEIN VPS13"/>
    <property type="match status" value="1"/>
</dbReference>
<feature type="compositionally biased region" description="Polar residues" evidence="2">
    <location>
        <begin position="535"/>
        <end position="551"/>
    </location>
</feature>
<comment type="caution">
    <text evidence="4">The sequence shown here is derived from an EMBL/GenBank/DDBJ whole genome shotgun (WGS) entry which is preliminary data.</text>
</comment>
<feature type="domain" description="C2" evidence="3">
    <location>
        <begin position="3401"/>
        <end position="3551"/>
    </location>
</feature>
<dbReference type="CDD" id="cd00030">
    <property type="entry name" value="C2"/>
    <property type="match status" value="1"/>
</dbReference>
<feature type="region of interest" description="Disordered" evidence="2">
    <location>
        <begin position="3320"/>
        <end position="3357"/>
    </location>
</feature>
<dbReference type="InterPro" id="IPR000008">
    <property type="entry name" value="C2_dom"/>
</dbReference>
<proteinExistence type="predicted"/>
<evidence type="ECO:0000313" key="4">
    <source>
        <dbReference type="EMBL" id="KAK9809768.1"/>
    </source>
</evidence>
<keyword evidence="1" id="KW-0175">Coiled coil</keyword>